<accession>A0A644Z031</accession>
<proteinExistence type="predicted"/>
<name>A0A644Z031_9ZZZZ</name>
<protein>
    <recommendedName>
        <fullName evidence="2">YbbR-like domain-containing protein</fullName>
    </recommendedName>
</protein>
<organism evidence="1">
    <name type="scientific">bioreactor metagenome</name>
    <dbReference type="NCBI Taxonomy" id="1076179"/>
    <lineage>
        <taxon>unclassified sequences</taxon>
        <taxon>metagenomes</taxon>
        <taxon>ecological metagenomes</taxon>
    </lineage>
</organism>
<evidence type="ECO:0000313" key="1">
    <source>
        <dbReference type="EMBL" id="MPM34186.1"/>
    </source>
</evidence>
<comment type="caution">
    <text evidence="1">The sequence shown here is derived from an EMBL/GenBank/DDBJ whole genome shotgun (WGS) entry which is preliminary data.</text>
</comment>
<dbReference type="EMBL" id="VSSQ01006898">
    <property type="protein sequence ID" value="MPM34186.1"/>
    <property type="molecule type" value="Genomic_DNA"/>
</dbReference>
<reference evidence="1" key="1">
    <citation type="submission" date="2019-08" db="EMBL/GenBank/DDBJ databases">
        <authorList>
            <person name="Kucharzyk K."/>
            <person name="Murdoch R.W."/>
            <person name="Higgins S."/>
            <person name="Loffler F."/>
        </authorList>
    </citation>
    <scope>NUCLEOTIDE SEQUENCE</scope>
</reference>
<dbReference type="Gene3D" id="2.170.120.30">
    <property type="match status" value="1"/>
</dbReference>
<evidence type="ECO:0008006" key="2">
    <source>
        <dbReference type="Google" id="ProtNLM"/>
    </source>
</evidence>
<sequence length="286" mass="32555">MLFFQRDIEATYKIPLKYTNIPDDVVFDAVLPDDIEIRVADKGSEIFRYTFTLKDSIEINIAKYKEERINNLQGTELMQLIRKKLSQSTNLKAYYPINISLVTSKLQKKELKVVFDGVIATSRSNLVADSATFLPGTVIAYGSQSQLAEISSAVTEYTLFNNLKATSQLKVKIMPVSGVKFIPDEVELYIPVLEYTERKFEVPVTARNVPDNIDVKFFPSQTEVSFSVTLEEYKKIAPEDFEVELDYKKFFKNEDGRVDLELSASPSPIRNVKLSPSSVEFLLESR</sequence>
<dbReference type="Gene3D" id="2.170.120.40">
    <property type="entry name" value="YbbR-like domain"/>
    <property type="match status" value="1"/>
</dbReference>
<dbReference type="AlphaFoldDB" id="A0A644Z031"/>
<gene>
    <name evidence="1" type="ORF">SDC9_80768</name>
</gene>